<dbReference type="SUPFAM" id="SSF53383">
    <property type="entry name" value="PLP-dependent transferases"/>
    <property type="match status" value="1"/>
</dbReference>
<evidence type="ECO:0000313" key="9">
    <source>
        <dbReference type="EMBL" id="AVO44199.1"/>
    </source>
</evidence>
<evidence type="ECO:0000313" key="10">
    <source>
        <dbReference type="Proteomes" id="UP000237889"/>
    </source>
</evidence>
<dbReference type="EMBL" id="CP027668">
    <property type="protein sequence ID" value="AVO44199.1"/>
    <property type="molecule type" value="Genomic_DNA"/>
</dbReference>
<dbReference type="PANTHER" id="PTHR46383:SF2">
    <property type="entry name" value="AMINOTRANSFERASE"/>
    <property type="match status" value="1"/>
</dbReference>
<keyword evidence="10" id="KW-1185">Reference proteome</keyword>
<gene>
    <name evidence="9" type="ORF">C6569_03460</name>
</gene>
<dbReference type="EC" id="2.6.1.1" evidence="3"/>
<dbReference type="Pfam" id="PF00155">
    <property type="entry name" value="Aminotran_1_2"/>
    <property type="match status" value="1"/>
</dbReference>
<feature type="domain" description="Aminotransferase class I/classII large" evidence="8">
    <location>
        <begin position="35"/>
        <end position="386"/>
    </location>
</feature>
<evidence type="ECO:0000256" key="1">
    <source>
        <dbReference type="ARBA" id="ARBA00001933"/>
    </source>
</evidence>
<dbReference type="InterPro" id="IPR015424">
    <property type="entry name" value="PyrdxlP-dep_Trfase"/>
</dbReference>
<evidence type="ECO:0000256" key="6">
    <source>
        <dbReference type="ARBA" id="ARBA00022898"/>
    </source>
</evidence>
<name>A0A2S0N7R6_9HYPH</name>
<dbReference type="NCBIfam" id="NF004770">
    <property type="entry name" value="PRK06108.1"/>
    <property type="match status" value="1"/>
</dbReference>
<dbReference type="GO" id="GO:0006520">
    <property type="term" value="P:amino acid metabolic process"/>
    <property type="evidence" value="ECO:0007669"/>
    <property type="project" value="InterPro"/>
</dbReference>
<dbReference type="InterPro" id="IPR015422">
    <property type="entry name" value="PyrdxlP-dep_Trfase_small"/>
</dbReference>
<dbReference type="InterPro" id="IPR004839">
    <property type="entry name" value="Aminotransferase_I/II_large"/>
</dbReference>
<accession>A0A2S0N7R6</accession>
<evidence type="ECO:0000256" key="3">
    <source>
        <dbReference type="ARBA" id="ARBA00012753"/>
    </source>
</evidence>
<dbReference type="OrthoDB" id="9804407at2"/>
<keyword evidence="5 9" id="KW-0808">Transferase</keyword>
<dbReference type="Gene3D" id="3.90.1150.10">
    <property type="entry name" value="Aspartate Aminotransferase, domain 1"/>
    <property type="match status" value="1"/>
</dbReference>
<keyword evidence="4 9" id="KW-0032">Aminotransferase</keyword>
<evidence type="ECO:0000256" key="7">
    <source>
        <dbReference type="ARBA" id="ARBA00049185"/>
    </source>
</evidence>
<comment type="catalytic activity">
    <reaction evidence="7">
        <text>L-aspartate + 2-oxoglutarate = oxaloacetate + L-glutamate</text>
        <dbReference type="Rhea" id="RHEA:21824"/>
        <dbReference type="ChEBI" id="CHEBI:16452"/>
        <dbReference type="ChEBI" id="CHEBI:16810"/>
        <dbReference type="ChEBI" id="CHEBI:29985"/>
        <dbReference type="ChEBI" id="CHEBI:29991"/>
        <dbReference type="EC" id="2.6.1.1"/>
    </reaction>
</comment>
<dbReference type="Proteomes" id="UP000237889">
    <property type="component" value="Chromosome"/>
</dbReference>
<dbReference type="GO" id="GO:0004069">
    <property type="term" value="F:L-aspartate:2-oxoglutarate aminotransferase activity"/>
    <property type="evidence" value="ECO:0007669"/>
    <property type="project" value="UniProtKB-EC"/>
</dbReference>
<comment type="cofactor">
    <cofactor evidence="1">
        <name>pyridoxal 5'-phosphate</name>
        <dbReference type="ChEBI" id="CHEBI:597326"/>
    </cofactor>
</comment>
<proteinExistence type="inferred from homology"/>
<dbReference type="Gene3D" id="3.40.640.10">
    <property type="entry name" value="Type I PLP-dependent aspartate aminotransferase-like (Major domain)"/>
    <property type="match status" value="1"/>
</dbReference>
<comment type="similarity">
    <text evidence="2">Belongs to the class-I pyridoxal-phosphate-dependent aminotransferase family.</text>
</comment>
<dbReference type="PANTHER" id="PTHR46383">
    <property type="entry name" value="ASPARTATE AMINOTRANSFERASE"/>
    <property type="match status" value="1"/>
</dbReference>
<sequence length="393" mass="42555">MTSALLASLRPEASTAPASGIVELSKYARAAGEVIQLWVGEGDMPTPSFIYEAATRSLAAGETTYTWQRGIPELRQAIATYASDLYGRELSAERFFVCGSGMQAIQIAMTLVAGVGDEVIIPSPTWPNAPAAAGLRGATPVFVELDHGNRGWQIDLEKLEAAVTPRTKAMFINTPSNPTGWTATKEELAAILAIARRHGLWIIADEIYTRFVWTEGSPRRAPSFHDVREEGDRIVWVNTFSKNWAMTGWRTGWVEADPALGDVIENLIQYSTSGSPVFIQRACVVALERGESFLAHQVTKARKARDIVSEAIEATGRCRFSRPDGAFYLFFGIDGVTDSNAAAMKLVDIAKVGLAPGSAFGPGGEGHLRLCYLRSPEQIALAADRLKAAIPQL</sequence>
<dbReference type="AlphaFoldDB" id="A0A2S0N7R6"/>
<dbReference type="RefSeq" id="WP_106747529.1">
    <property type="nucleotide sequence ID" value="NZ_CP027668.1"/>
</dbReference>
<organism evidence="9 10">
    <name type="scientific">Phreatobacter cathodiphilus</name>
    <dbReference type="NCBI Taxonomy" id="1868589"/>
    <lineage>
        <taxon>Bacteria</taxon>
        <taxon>Pseudomonadati</taxon>
        <taxon>Pseudomonadota</taxon>
        <taxon>Alphaproteobacteria</taxon>
        <taxon>Hyphomicrobiales</taxon>
        <taxon>Phreatobacteraceae</taxon>
        <taxon>Phreatobacter</taxon>
    </lineage>
</organism>
<evidence type="ECO:0000259" key="8">
    <source>
        <dbReference type="Pfam" id="PF00155"/>
    </source>
</evidence>
<protein>
    <recommendedName>
        <fullName evidence="3">aspartate transaminase</fullName>
        <ecNumber evidence="3">2.6.1.1</ecNumber>
    </recommendedName>
</protein>
<keyword evidence="6" id="KW-0663">Pyridoxal phosphate</keyword>
<reference evidence="9 10" key="1">
    <citation type="submission" date="2018-03" db="EMBL/GenBank/DDBJ databases">
        <title>Genome sequencing of Phreatobacter sp.</title>
        <authorList>
            <person name="Kim S.-J."/>
            <person name="Heo J."/>
            <person name="Kwon S.-W."/>
        </authorList>
    </citation>
    <scope>NUCLEOTIDE SEQUENCE [LARGE SCALE GENOMIC DNA]</scope>
    <source>
        <strain evidence="9 10">S-12</strain>
    </source>
</reference>
<evidence type="ECO:0000256" key="2">
    <source>
        <dbReference type="ARBA" id="ARBA00007441"/>
    </source>
</evidence>
<evidence type="ECO:0000256" key="4">
    <source>
        <dbReference type="ARBA" id="ARBA00022576"/>
    </source>
</evidence>
<evidence type="ECO:0000256" key="5">
    <source>
        <dbReference type="ARBA" id="ARBA00022679"/>
    </source>
</evidence>
<dbReference type="InterPro" id="IPR015421">
    <property type="entry name" value="PyrdxlP-dep_Trfase_major"/>
</dbReference>
<dbReference type="GO" id="GO:0030170">
    <property type="term" value="F:pyridoxal phosphate binding"/>
    <property type="evidence" value="ECO:0007669"/>
    <property type="project" value="InterPro"/>
</dbReference>
<dbReference type="InterPro" id="IPR050596">
    <property type="entry name" value="AspAT/PAT-like"/>
</dbReference>
<dbReference type="CDD" id="cd00609">
    <property type="entry name" value="AAT_like"/>
    <property type="match status" value="1"/>
</dbReference>
<dbReference type="KEGG" id="phr:C6569_03460"/>